<dbReference type="PANTHER" id="PTHR46068">
    <property type="entry name" value="PROTEIN CBG27172"/>
    <property type="match status" value="1"/>
</dbReference>
<evidence type="ECO:0000313" key="1">
    <source>
        <dbReference type="Proteomes" id="UP000887540"/>
    </source>
</evidence>
<dbReference type="Gene3D" id="3.30.420.10">
    <property type="entry name" value="Ribonuclease H-like superfamily/Ribonuclease H"/>
    <property type="match status" value="1"/>
</dbReference>
<accession>A0A914DI72</accession>
<protein>
    <submittedName>
        <fullName evidence="2">Transposase</fullName>
    </submittedName>
</protein>
<organism evidence="1 2">
    <name type="scientific">Acrobeloides nanus</name>
    <dbReference type="NCBI Taxonomy" id="290746"/>
    <lineage>
        <taxon>Eukaryota</taxon>
        <taxon>Metazoa</taxon>
        <taxon>Ecdysozoa</taxon>
        <taxon>Nematoda</taxon>
        <taxon>Chromadorea</taxon>
        <taxon>Rhabditida</taxon>
        <taxon>Tylenchina</taxon>
        <taxon>Cephalobomorpha</taxon>
        <taxon>Cephaloboidea</taxon>
        <taxon>Cephalobidae</taxon>
        <taxon>Acrobeloides</taxon>
    </lineage>
</organism>
<dbReference type="AlphaFoldDB" id="A0A914DI72"/>
<evidence type="ECO:0000313" key="2">
    <source>
        <dbReference type="WBParaSite" id="ACRNAN_scaffold2536.g28132.t1"/>
    </source>
</evidence>
<sequence length="192" mass="22795">MRGVEGQVQWGRHRNNVFSDEKPLCIEQICNQQDDQIWSKEKPPTERRVIQHTQKPKWIYVWACVTQSGKGPLVFIDKDVKINRWNYMEMLKQHLLPWAKEKFGWDEESEEYQEEWTFQQDSAPGHKAKETQQWLRYIESKACEKSHKSIASLKRAIKKAWDEMPDEMVARVVDTWPDKLQACIDAEGGYIE</sequence>
<dbReference type="WBParaSite" id="ACRNAN_scaffold2536.g28132.t1">
    <property type="protein sequence ID" value="ACRNAN_scaffold2536.g28132.t1"/>
    <property type="gene ID" value="ACRNAN_scaffold2536.g28132"/>
</dbReference>
<dbReference type="PANTHER" id="PTHR46068:SF1">
    <property type="entry name" value="TRANSPOSASE IS30-LIKE HTH DOMAIN-CONTAINING PROTEIN"/>
    <property type="match status" value="1"/>
</dbReference>
<keyword evidence="1" id="KW-1185">Reference proteome</keyword>
<reference evidence="2" key="1">
    <citation type="submission" date="2022-11" db="UniProtKB">
        <authorList>
            <consortium name="WormBaseParasite"/>
        </authorList>
    </citation>
    <scope>IDENTIFICATION</scope>
</reference>
<dbReference type="GO" id="GO:0003676">
    <property type="term" value="F:nucleic acid binding"/>
    <property type="evidence" value="ECO:0007669"/>
    <property type="project" value="InterPro"/>
</dbReference>
<proteinExistence type="predicted"/>
<dbReference type="Proteomes" id="UP000887540">
    <property type="component" value="Unplaced"/>
</dbReference>
<dbReference type="InterPro" id="IPR036397">
    <property type="entry name" value="RNaseH_sf"/>
</dbReference>
<name>A0A914DI72_9BILA</name>